<name>F0Z6W4_DICPU</name>
<evidence type="ECO:0000256" key="3">
    <source>
        <dbReference type="ARBA" id="ARBA00011984"/>
    </source>
</evidence>
<dbReference type="AlphaFoldDB" id="F0Z6W4"/>
<dbReference type="InterPro" id="IPR020849">
    <property type="entry name" value="Small_GTPase_Ras-type"/>
</dbReference>
<dbReference type="GO" id="GO:0007165">
    <property type="term" value="P:signal transduction"/>
    <property type="evidence" value="ECO:0007669"/>
    <property type="project" value="InterPro"/>
</dbReference>
<evidence type="ECO:0000256" key="9">
    <source>
        <dbReference type="ARBA" id="ARBA00023136"/>
    </source>
</evidence>
<dbReference type="InterPro" id="IPR005225">
    <property type="entry name" value="Small_GTP-bd"/>
</dbReference>
<evidence type="ECO:0000256" key="12">
    <source>
        <dbReference type="ARBA" id="ARBA00048098"/>
    </source>
</evidence>
<dbReference type="GO" id="GO:0061122">
    <property type="term" value="P:positive regulation of positive chemotaxis to cAMP"/>
    <property type="evidence" value="ECO:0007669"/>
    <property type="project" value="EnsemblProtists"/>
</dbReference>
<dbReference type="GO" id="GO:0003924">
    <property type="term" value="F:GTPase activity"/>
    <property type="evidence" value="ECO:0000318"/>
    <property type="project" value="GO_Central"/>
</dbReference>
<dbReference type="InterPro" id="IPR027417">
    <property type="entry name" value="P-loop_NTPase"/>
</dbReference>
<dbReference type="InParanoid" id="F0Z6W4"/>
<keyword evidence="8" id="KW-0342">GTP-binding</keyword>
<protein>
    <recommendedName>
        <fullName evidence="3">small monomeric GTPase</fullName>
        <ecNumber evidence="3">3.6.5.2</ecNumber>
    </recommendedName>
</protein>
<dbReference type="NCBIfam" id="TIGR00231">
    <property type="entry name" value="small_GTP"/>
    <property type="match status" value="1"/>
</dbReference>
<dbReference type="SMART" id="SM00174">
    <property type="entry name" value="RHO"/>
    <property type="match status" value="1"/>
</dbReference>
<evidence type="ECO:0000313" key="15">
    <source>
        <dbReference type="Proteomes" id="UP000001064"/>
    </source>
</evidence>
<feature type="compositionally biased region" description="Basic and acidic residues" evidence="13">
    <location>
        <begin position="259"/>
        <end position="268"/>
    </location>
</feature>
<evidence type="ECO:0000256" key="2">
    <source>
        <dbReference type="ARBA" id="ARBA00008344"/>
    </source>
</evidence>
<keyword evidence="6" id="KW-0547">Nucleotide-binding</keyword>
<evidence type="ECO:0000256" key="5">
    <source>
        <dbReference type="ARBA" id="ARBA00022481"/>
    </source>
</evidence>
<dbReference type="GO" id="GO:0005525">
    <property type="term" value="F:GTP binding"/>
    <property type="evidence" value="ECO:0000318"/>
    <property type="project" value="GO_Central"/>
</dbReference>
<dbReference type="Proteomes" id="UP000001064">
    <property type="component" value="Unassembled WGS sequence"/>
</dbReference>
<evidence type="ECO:0000256" key="7">
    <source>
        <dbReference type="ARBA" id="ARBA00022801"/>
    </source>
</evidence>
<dbReference type="GO" id="GO:0003925">
    <property type="term" value="F:G protein activity"/>
    <property type="evidence" value="ECO:0007669"/>
    <property type="project" value="UniProtKB-EC"/>
</dbReference>
<comment type="similarity">
    <text evidence="2">Belongs to the small GTPase superfamily. Ras family.</text>
</comment>
<evidence type="ECO:0000256" key="4">
    <source>
        <dbReference type="ARBA" id="ARBA00022475"/>
    </source>
</evidence>
<dbReference type="GO" id="GO:0000281">
    <property type="term" value="P:mitotic cytokinesis"/>
    <property type="evidence" value="ECO:0007669"/>
    <property type="project" value="EnsemblProtists"/>
</dbReference>
<dbReference type="GO" id="GO:0031288">
    <property type="term" value="P:sorocarp morphogenesis"/>
    <property type="evidence" value="ECO:0007669"/>
    <property type="project" value="EnsemblProtists"/>
</dbReference>
<feature type="compositionally biased region" description="Polar residues" evidence="13">
    <location>
        <begin position="226"/>
        <end position="247"/>
    </location>
</feature>
<keyword evidence="10" id="KW-0449">Lipoprotein</keyword>
<dbReference type="PROSITE" id="PS51420">
    <property type="entry name" value="RHO"/>
    <property type="match status" value="1"/>
</dbReference>
<dbReference type="GeneID" id="10503564"/>
<dbReference type="CDD" id="cd00876">
    <property type="entry name" value="Ras"/>
    <property type="match status" value="1"/>
</dbReference>
<dbReference type="SUPFAM" id="SSF52540">
    <property type="entry name" value="P-loop containing nucleoside triphosphate hydrolases"/>
    <property type="match status" value="1"/>
</dbReference>
<dbReference type="SMART" id="SM00175">
    <property type="entry name" value="RAB"/>
    <property type="match status" value="1"/>
</dbReference>
<dbReference type="GO" id="GO:0032465">
    <property type="term" value="P:regulation of cytokinesis"/>
    <property type="evidence" value="ECO:0007669"/>
    <property type="project" value="EnsemblProtists"/>
</dbReference>
<evidence type="ECO:0000256" key="8">
    <source>
        <dbReference type="ARBA" id="ARBA00023134"/>
    </source>
</evidence>
<dbReference type="VEuPathDB" id="AmoebaDB:DICPUDRAFT_74092"/>
<dbReference type="FunCoup" id="F0Z6W4">
    <property type="interactions" value="3"/>
</dbReference>
<dbReference type="GO" id="GO:0019003">
    <property type="term" value="F:GDP binding"/>
    <property type="evidence" value="ECO:0000318"/>
    <property type="project" value="GO_Central"/>
</dbReference>
<gene>
    <name evidence="14" type="primary">rapC</name>
    <name evidence="14" type="ORF">DICPUDRAFT_74092</name>
</gene>
<evidence type="ECO:0000256" key="10">
    <source>
        <dbReference type="ARBA" id="ARBA00023288"/>
    </source>
</evidence>
<dbReference type="PRINTS" id="PR00449">
    <property type="entry name" value="RASTRNSFRMNG"/>
</dbReference>
<feature type="compositionally biased region" description="Low complexity" evidence="13">
    <location>
        <begin position="212"/>
        <end position="225"/>
    </location>
</feature>
<dbReference type="PROSITE" id="PS51421">
    <property type="entry name" value="RAS"/>
    <property type="match status" value="1"/>
</dbReference>
<feature type="region of interest" description="Disordered" evidence="13">
    <location>
        <begin position="212"/>
        <end position="268"/>
    </location>
</feature>
<dbReference type="KEGG" id="dpp:DICPUDRAFT_74092"/>
<dbReference type="SMART" id="SM00173">
    <property type="entry name" value="RAS"/>
    <property type="match status" value="1"/>
</dbReference>
<evidence type="ECO:0000256" key="13">
    <source>
        <dbReference type="SAM" id="MobiDB-lite"/>
    </source>
</evidence>
<dbReference type="EMBL" id="GL870943">
    <property type="protein sequence ID" value="EGC40380.1"/>
    <property type="molecule type" value="Genomic_DNA"/>
</dbReference>
<comment type="subcellular location">
    <subcellularLocation>
        <location evidence="1">Cell membrane</location>
        <topology evidence="1">Lipid-anchor</topology>
        <orientation evidence="1">Cytoplasmic side</orientation>
    </subcellularLocation>
</comment>
<keyword evidence="11" id="KW-0636">Prenylation</keyword>
<dbReference type="GO" id="GO:0005886">
    <property type="term" value="C:plasma membrane"/>
    <property type="evidence" value="ECO:0000318"/>
    <property type="project" value="GO_Central"/>
</dbReference>
<keyword evidence="7" id="KW-0378">Hydrolase</keyword>
<accession>F0Z6W4</accession>
<dbReference type="STRING" id="5786.F0Z6W4"/>
<comment type="catalytic activity">
    <reaction evidence="12">
        <text>GTP + H2O = GDP + phosphate + H(+)</text>
        <dbReference type="Rhea" id="RHEA:19669"/>
        <dbReference type="ChEBI" id="CHEBI:15377"/>
        <dbReference type="ChEBI" id="CHEBI:15378"/>
        <dbReference type="ChEBI" id="CHEBI:37565"/>
        <dbReference type="ChEBI" id="CHEBI:43474"/>
        <dbReference type="ChEBI" id="CHEBI:58189"/>
        <dbReference type="EC" id="3.6.5.2"/>
    </reaction>
</comment>
<dbReference type="GO" id="GO:0031156">
    <property type="term" value="P:regulation of sorocarp development"/>
    <property type="evidence" value="ECO:0007669"/>
    <property type="project" value="EnsemblProtists"/>
</dbReference>
<evidence type="ECO:0000256" key="1">
    <source>
        <dbReference type="ARBA" id="ARBA00004342"/>
    </source>
</evidence>
<dbReference type="InterPro" id="IPR001806">
    <property type="entry name" value="Small_GTPase"/>
</dbReference>
<dbReference type="eggNOG" id="KOG0395">
    <property type="taxonomic scope" value="Eukaryota"/>
</dbReference>
<keyword evidence="9" id="KW-0472">Membrane</keyword>
<dbReference type="EC" id="3.6.5.2" evidence="3"/>
<keyword evidence="5" id="KW-0488">Methylation</keyword>
<organism evidence="14 15">
    <name type="scientific">Dictyostelium purpureum</name>
    <name type="common">Slime mold</name>
    <dbReference type="NCBI Taxonomy" id="5786"/>
    <lineage>
        <taxon>Eukaryota</taxon>
        <taxon>Amoebozoa</taxon>
        <taxon>Evosea</taxon>
        <taxon>Eumycetozoa</taxon>
        <taxon>Dictyostelia</taxon>
        <taxon>Dictyosteliales</taxon>
        <taxon>Dictyosteliaceae</taxon>
        <taxon>Dictyostelium</taxon>
    </lineage>
</organism>
<dbReference type="OrthoDB" id="265044at2759"/>
<evidence type="ECO:0000256" key="11">
    <source>
        <dbReference type="ARBA" id="ARBA00023289"/>
    </source>
</evidence>
<sequence>MQTFKIVTLGASGTGKTSLTVRFVNGDFIESYDPTIEDLYRKVIETNKGENCVLEIMDTSGTERFLAMRDLYIRNAQAFVLVYSITSRVSFIELENIKNYICQVKEKSVSQIPIVVLGNKCDLEENRAVFPEEVEALIKRWGSGEFMETSARIDMNIQSAFDQLVKQLFIKQTEKPSSKKEKKSNLSLISSSNSTTSIASSSSLSSISSSVSSSNLSSSGNNQSKENISNSYSKENVQRTSSINNFNKIKTLKKKKGASPKETKCSIM</sequence>
<evidence type="ECO:0000256" key="6">
    <source>
        <dbReference type="ARBA" id="ARBA00022741"/>
    </source>
</evidence>
<dbReference type="Gene3D" id="3.40.50.300">
    <property type="entry name" value="P-loop containing nucleotide triphosphate hydrolases"/>
    <property type="match status" value="1"/>
</dbReference>
<reference evidence="15" key="1">
    <citation type="journal article" date="2011" name="Genome Biol.">
        <title>Comparative genomics of the social amoebae Dictyostelium discoideum and Dictyostelium purpureum.</title>
        <authorList>
            <consortium name="US DOE Joint Genome Institute (JGI-PGF)"/>
            <person name="Sucgang R."/>
            <person name="Kuo A."/>
            <person name="Tian X."/>
            <person name="Salerno W."/>
            <person name="Parikh A."/>
            <person name="Feasley C.L."/>
            <person name="Dalin E."/>
            <person name="Tu H."/>
            <person name="Huang E."/>
            <person name="Barry K."/>
            <person name="Lindquist E."/>
            <person name="Shapiro H."/>
            <person name="Bruce D."/>
            <person name="Schmutz J."/>
            <person name="Salamov A."/>
            <person name="Fey P."/>
            <person name="Gaudet P."/>
            <person name="Anjard C."/>
            <person name="Babu M.M."/>
            <person name="Basu S."/>
            <person name="Bushmanova Y."/>
            <person name="van der Wel H."/>
            <person name="Katoh-Kurasawa M."/>
            <person name="Dinh C."/>
            <person name="Coutinho P.M."/>
            <person name="Saito T."/>
            <person name="Elias M."/>
            <person name="Schaap P."/>
            <person name="Kay R.R."/>
            <person name="Henrissat B."/>
            <person name="Eichinger L."/>
            <person name="Rivero F."/>
            <person name="Putnam N.H."/>
            <person name="West C.M."/>
            <person name="Loomis W.F."/>
            <person name="Chisholm R.L."/>
            <person name="Shaulsky G."/>
            <person name="Strassmann J.E."/>
            <person name="Queller D.C."/>
            <person name="Kuspa A."/>
            <person name="Grigoriev I.V."/>
        </authorList>
    </citation>
    <scope>NUCLEOTIDE SEQUENCE [LARGE SCALE GENOMIC DNA]</scope>
    <source>
        <strain evidence="15">QSDP1</strain>
    </source>
</reference>
<dbReference type="FunFam" id="3.40.50.300:FF:001763">
    <property type="entry name" value="Ras family gtpase"/>
    <property type="match status" value="1"/>
</dbReference>
<dbReference type="RefSeq" id="XP_003283131.1">
    <property type="nucleotide sequence ID" value="XM_003283083.1"/>
</dbReference>
<dbReference type="Pfam" id="PF00071">
    <property type="entry name" value="Ras"/>
    <property type="match status" value="1"/>
</dbReference>
<dbReference type="PANTHER" id="PTHR24070">
    <property type="entry name" value="RAS, DI-RAS, AND RHEB FAMILY MEMBERS OF SMALL GTPASE SUPERFAMILY"/>
    <property type="match status" value="1"/>
</dbReference>
<evidence type="ECO:0000313" key="14">
    <source>
        <dbReference type="EMBL" id="EGC40380.1"/>
    </source>
</evidence>
<proteinExistence type="inferred from homology"/>
<dbReference type="GO" id="GO:1900025">
    <property type="term" value="P:negative regulation of substrate adhesion-dependent cell spreading"/>
    <property type="evidence" value="ECO:0007669"/>
    <property type="project" value="EnsemblProtists"/>
</dbReference>
<dbReference type="GO" id="GO:0030335">
    <property type="term" value="P:positive regulation of cell migration"/>
    <property type="evidence" value="ECO:0007669"/>
    <property type="project" value="EnsemblProtists"/>
</dbReference>
<dbReference type="SMART" id="SM00176">
    <property type="entry name" value="RAN"/>
    <property type="match status" value="1"/>
</dbReference>
<dbReference type="PROSITE" id="PS51419">
    <property type="entry name" value="RAB"/>
    <property type="match status" value="1"/>
</dbReference>
<keyword evidence="4" id="KW-1003">Cell membrane</keyword>
<keyword evidence="15" id="KW-1185">Reference proteome</keyword>